<accession>A0A3L8PHF0</accession>
<reference evidence="5 6" key="1">
    <citation type="submission" date="2018-10" db="EMBL/GenBank/DDBJ databases">
        <title>Aeromicrobium sp. 9W16Y-2 whole genome shotgun sequence.</title>
        <authorList>
            <person name="Li F."/>
        </authorList>
    </citation>
    <scope>NUCLEOTIDE SEQUENCE [LARGE SCALE GENOMIC DNA]</scope>
    <source>
        <strain evidence="5 6">9W16Y-2</strain>
    </source>
</reference>
<dbReference type="NCBIfam" id="TIGR00350">
    <property type="entry name" value="lytR_cpsA_psr"/>
    <property type="match status" value="1"/>
</dbReference>
<proteinExistence type="inferred from homology"/>
<sequence>MSSDGRDDFDWLYEDERRPRSSPPRPSRPSNDLPPPQLPPPGSRADGPSRPRKRRGKARFLWLILIAWIAFLVAVPFIAWGQVTKVDAAPEGERPARQPGRTFVIVGSDARPDDTGRGRTDSILLLHTGSGPSVLTSLPRDSQVDIPGYGRTKINAAYAYGGPPLLVQTIEQNTGLHIDGYVEIGFTGLVDVVDALGGIEVCPEVAMQDADSGLDIDAGCQSVDGETALAYSRNRKSHAEGDIARGAAQREVIGAIGSSARSPWTVLNPVRYYRAAVQTGESLTVGEDVSLFSFARFAWSLSGAMSGNGLNCTVPIADMQVNWDSTRAPAFFEHLANDTTDQLGDLCTANGLPPS</sequence>
<feature type="compositionally biased region" description="Basic and acidic residues" evidence="2">
    <location>
        <begin position="1"/>
        <end position="19"/>
    </location>
</feature>
<evidence type="ECO:0000313" key="6">
    <source>
        <dbReference type="Proteomes" id="UP000282515"/>
    </source>
</evidence>
<keyword evidence="3" id="KW-1133">Transmembrane helix</keyword>
<feature type="compositionally biased region" description="Pro residues" evidence="2">
    <location>
        <begin position="21"/>
        <end position="42"/>
    </location>
</feature>
<keyword evidence="6" id="KW-1185">Reference proteome</keyword>
<evidence type="ECO:0000256" key="2">
    <source>
        <dbReference type="SAM" id="MobiDB-lite"/>
    </source>
</evidence>
<evidence type="ECO:0000256" key="1">
    <source>
        <dbReference type="ARBA" id="ARBA00006068"/>
    </source>
</evidence>
<keyword evidence="3" id="KW-0472">Membrane</keyword>
<feature type="region of interest" description="Disordered" evidence="2">
    <location>
        <begin position="1"/>
        <end position="52"/>
    </location>
</feature>
<protein>
    <submittedName>
        <fullName evidence="5">LytR family transcriptional regulator</fullName>
    </submittedName>
</protein>
<comment type="similarity">
    <text evidence="1">Belongs to the LytR/CpsA/Psr (LCP) family.</text>
</comment>
<keyword evidence="3" id="KW-0812">Transmembrane</keyword>
<dbReference type="Pfam" id="PF03816">
    <property type="entry name" value="LytR_cpsA_psr"/>
    <property type="match status" value="1"/>
</dbReference>
<name>A0A3L8PHF0_9ACTN</name>
<organism evidence="5 6">
    <name type="scientific">Aeromicrobium phragmitis</name>
    <dbReference type="NCBI Taxonomy" id="2478914"/>
    <lineage>
        <taxon>Bacteria</taxon>
        <taxon>Bacillati</taxon>
        <taxon>Actinomycetota</taxon>
        <taxon>Actinomycetes</taxon>
        <taxon>Propionibacteriales</taxon>
        <taxon>Nocardioidaceae</taxon>
        <taxon>Aeromicrobium</taxon>
    </lineage>
</organism>
<dbReference type="PANTHER" id="PTHR33392:SF6">
    <property type="entry name" value="POLYISOPRENYL-TEICHOIC ACID--PEPTIDOGLYCAN TEICHOIC ACID TRANSFERASE TAGU"/>
    <property type="match status" value="1"/>
</dbReference>
<feature type="transmembrane region" description="Helical" evidence="3">
    <location>
        <begin position="60"/>
        <end position="80"/>
    </location>
</feature>
<dbReference type="PANTHER" id="PTHR33392">
    <property type="entry name" value="POLYISOPRENYL-TEICHOIC ACID--PEPTIDOGLYCAN TEICHOIC ACID TRANSFERASE TAGU"/>
    <property type="match status" value="1"/>
</dbReference>
<dbReference type="AlphaFoldDB" id="A0A3L8PHF0"/>
<feature type="domain" description="Cell envelope-related transcriptional attenuator" evidence="4">
    <location>
        <begin position="119"/>
        <end position="259"/>
    </location>
</feature>
<dbReference type="Proteomes" id="UP000282515">
    <property type="component" value="Unassembled WGS sequence"/>
</dbReference>
<dbReference type="OrthoDB" id="9782542at2"/>
<gene>
    <name evidence="5" type="ORF">D9V41_15530</name>
</gene>
<evidence type="ECO:0000313" key="5">
    <source>
        <dbReference type="EMBL" id="RLV54635.1"/>
    </source>
</evidence>
<evidence type="ECO:0000256" key="3">
    <source>
        <dbReference type="SAM" id="Phobius"/>
    </source>
</evidence>
<dbReference type="RefSeq" id="WP_121795502.1">
    <property type="nucleotide sequence ID" value="NZ_RDBF01000016.1"/>
</dbReference>
<evidence type="ECO:0000259" key="4">
    <source>
        <dbReference type="Pfam" id="PF03816"/>
    </source>
</evidence>
<dbReference type="Gene3D" id="3.40.630.190">
    <property type="entry name" value="LCP protein"/>
    <property type="match status" value="1"/>
</dbReference>
<dbReference type="InterPro" id="IPR004474">
    <property type="entry name" value="LytR_CpsA_psr"/>
</dbReference>
<dbReference type="InterPro" id="IPR050922">
    <property type="entry name" value="LytR/CpsA/Psr_CW_biosynth"/>
</dbReference>
<dbReference type="EMBL" id="RDBF01000016">
    <property type="protein sequence ID" value="RLV54635.1"/>
    <property type="molecule type" value="Genomic_DNA"/>
</dbReference>
<comment type="caution">
    <text evidence="5">The sequence shown here is derived from an EMBL/GenBank/DDBJ whole genome shotgun (WGS) entry which is preliminary data.</text>
</comment>